<dbReference type="SUPFAM" id="SSF53254">
    <property type="entry name" value="Phosphoglycerate mutase-like"/>
    <property type="match status" value="1"/>
</dbReference>
<dbReference type="Gene3D" id="3.40.50.1240">
    <property type="entry name" value="Phosphoglycerate mutase-like"/>
    <property type="match status" value="1"/>
</dbReference>
<dbReference type="InterPro" id="IPR050275">
    <property type="entry name" value="PGM_Phosphatase"/>
</dbReference>
<dbReference type="PIRSF" id="PIRSF000709">
    <property type="entry name" value="6PFK_2-Ptase"/>
    <property type="match status" value="1"/>
</dbReference>
<dbReference type="PANTHER" id="PTHR48100:SF1">
    <property type="entry name" value="HISTIDINE PHOSPHATASE FAMILY PROTEIN-RELATED"/>
    <property type="match status" value="1"/>
</dbReference>
<dbReference type="PANTHER" id="PTHR48100">
    <property type="entry name" value="BROAD-SPECIFICITY PHOSPHATASE YOR283W-RELATED"/>
    <property type="match status" value="1"/>
</dbReference>
<dbReference type="Pfam" id="PF00300">
    <property type="entry name" value="His_Phos_1"/>
    <property type="match status" value="1"/>
</dbReference>
<dbReference type="GO" id="GO:0005737">
    <property type="term" value="C:cytoplasm"/>
    <property type="evidence" value="ECO:0007669"/>
    <property type="project" value="TreeGrafter"/>
</dbReference>
<evidence type="ECO:0000313" key="4">
    <source>
        <dbReference type="Proteomes" id="UP000312326"/>
    </source>
</evidence>
<dbReference type="GO" id="GO:0016791">
    <property type="term" value="F:phosphatase activity"/>
    <property type="evidence" value="ECO:0007669"/>
    <property type="project" value="TreeGrafter"/>
</dbReference>
<feature type="binding site" evidence="2">
    <location>
        <begin position="7"/>
        <end position="14"/>
    </location>
    <ligand>
        <name>substrate</name>
    </ligand>
</feature>
<evidence type="ECO:0000313" key="3">
    <source>
        <dbReference type="EMBL" id="QDD70912.1"/>
    </source>
</evidence>
<dbReference type="Proteomes" id="UP000312326">
    <property type="component" value="Chromosome"/>
</dbReference>
<name>A0A5E8CQP8_LACAM</name>
<dbReference type="InterPro" id="IPR029033">
    <property type="entry name" value="His_PPase_superfam"/>
</dbReference>
<organism evidence="3 4">
    <name type="scientific">Lactobacillus amylovorus</name>
    <dbReference type="NCBI Taxonomy" id="1604"/>
    <lineage>
        <taxon>Bacteria</taxon>
        <taxon>Bacillati</taxon>
        <taxon>Bacillota</taxon>
        <taxon>Bacilli</taxon>
        <taxon>Lactobacillales</taxon>
        <taxon>Lactobacillaceae</taxon>
        <taxon>Lactobacillus</taxon>
    </lineage>
</organism>
<reference evidence="3 4" key="1">
    <citation type="submission" date="2018-06" db="EMBL/GenBank/DDBJ databases">
        <title>Complete genome sequnece of Lactobacillus amylovorus PMRA3.</title>
        <authorList>
            <person name="Nam Y.-D."/>
            <person name="Chung W.-H."/>
            <person name="Park Y.S."/>
            <person name="Kang J."/>
        </authorList>
    </citation>
    <scope>NUCLEOTIDE SEQUENCE [LARGE SCALE GENOMIC DNA]</scope>
    <source>
        <strain evidence="3 4">PMRA3</strain>
    </source>
</reference>
<dbReference type="InterPro" id="IPR013078">
    <property type="entry name" value="His_Pase_superF_clade-1"/>
</dbReference>
<dbReference type="SMART" id="SM00855">
    <property type="entry name" value="PGAM"/>
    <property type="match status" value="1"/>
</dbReference>
<evidence type="ECO:0000256" key="2">
    <source>
        <dbReference type="PIRSR" id="PIRSR613078-2"/>
    </source>
</evidence>
<evidence type="ECO:0000256" key="1">
    <source>
        <dbReference type="PIRSR" id="PIRSR613078-1"/>
    </source>
</evidence>
<dbReference type="AlphaFoldDB" id="A0A5E8CQP8"/>
<sequence>MKLILVRHGISEHNVGNIVSGSKSDPELSKDGIINTKNTSQFIDEVKIDQVYSSPLTRAYQTAQILTNGNKTIRVDKRIVEMNFGDWDGKETKPIYDKYPDAFDYTGAFSPNFIKYDKGAESYDDLIERCNSFMHDLKKKSAGQTVLVVCHGFTIRGILAGLFHTDITSIAAVNNVSFTEISFDEQHFWAPRLISFNREKPAYFAVK</sequence>
<dbReference type="RefSeq" id="WP_139962453.1">
    <property type="nucleotide sequence ID" value="NZ_CP029754.1"/>
</dbReference>
<protein>
    <submittedName>
        <fullName evidence="3">Histidine phosphatase family protein</fullName>
    </submittedName>
</protein>
<feature type="binding site" evidence="2">
    <location>
        <position position="58"/>
    </location>
    <ligand>
        <name>substrate</name>
    </ligand>
</feature>
<feature type="active site" description="Tele-phosphohistidine intermediate" evidence="1">
    <location>
        <position position="8"/>
    </location>
</feature>
<gene>
    <name evidence="3" type="ORF">DM298_08635</name>
</gene>
<accession>A0A5E8CQP8</accession>
<dbReference type="EMBL" id="CP029754">
    <property type="protein sequence ID" value="QDD70912.1"/>
    <property type="molecule type" value="Genomic_DNA"/>
</dbReference>
<feature type="active site" description="Proton donor/acceptor" evidence="1">
    <location>
        <position position="81"/>
    </location>
</feature>
<proteinExistence type="predicted"/>
<dbReference type="CDD" id="cd07067">
    <property type="entry name" value="HP_PGM_like"/>
    <property type="match status" value="1"/>
</dbReference>